<name>A0A346KN67_9APIC</name>
<reference evidence="3" key="1">
    <citation type="submission" date="2018-05" db="EMBL/GenBank/DDBJ databases">
        <title>A widespread coral-associated apicomplexan with an unusual plastid.</title>
        <authorList>
            <person name="Kwong W.K."/>
            <person name="Keeling P.J."/>
        </authorList>
    </citation>
    <scope>NUCLEOTIDE SEQUENCE</scope>
</reference>
<dbReference type="SUPFAM" id="SSF101960">
    <property type="entry name" value="Stabilizer of iron transporter SufD"/>
    <property type="match status" value="1"/>
</dbReference>
<dbReference type="Pfam" id="PF01458">
    <property type="entry name" value="SUFBD_core"/>
    <property type="match status" value="1"/>
</dbReference>
<dbReference type="InterPro" id="IPR000825">
    <property type="entry name" value="SUF_FeS_clus_asmbl_SufBD_core"/>
</dbReference>
<evidence type="ECO:0000313" key="3">
    <source>
        <dbReference type="EMBL" id="AXP85358.1"/>
    </source>
</evidence>
<dbReference type="PANTHER" id="PTHR30508">
    <property type="entry name" value="FES CLUSTER ASSEMBLY PROTEIN SUF"/>
    <property type="match status" value="1"/>
</dbReference>
<dbReference type="EMBL" id="MH304845">
    <property type="protein sequence ID" value="AXP85358.1"/>
    <property type="molecule type" value="Genomic_DNA"/>
</dbReference>
<evidence type="ECO:0000256" key="1">
    <source>
        <dbReference type="ARBA" id="ARBA00043967"/>
    </source>
</evidence>
<protein>
    <submittedName>
        <fullName evidence="3">SufB</fullName>
    </submittedName>
</protein>
<feature type="domain" description="SUF system FeS cluster assembly SufBD core" evidence="2">
    <location>
        <begin position="201"/>
        <end position="442"/>
    </location>
</feature>
<comment type="similarity">
    <text evidence="1">Belongs to the iron-sulfur cluster assembly SufBD family.</text>
</comment>
<evidence type="ECO:0000259" key="2">
    <source>
        <dbReference type="Pfam" id="PF01458"/>
    </source>
</evidence>
<dbReference type="GO" id="GO:0016226">
    <property type="term" value="P:iron-sulfur cluster assembly"/>
    <property type="evidence" value="ECO:0007669"/>
    <property type="project" value="InterPro"/>
</dbReference>
<gene>
    <name evidence="3" type="primary">sufB</name>
</gene>
<dbReference type="PANTHER" id="PTHR30508:SF1">
    <property type="entry name" value="UPF0051 PROTEIN ABCI8, CHLOROPLASTIC-RELATED"/>
    <property type="match status" value="1"/>
</dbReference>
<dbReference type="InterPro" id="IPR010231">
    <property type="entry name" value="SUF_FeS_clus_asmbl_SufB"/>
</dbReference>
<dbReference type="NCBIfam" id="TIGR01980">
    <property type="entry name" value="sufB"/>
    <property type="match status" value="1"/>
</dbReference>
<organism evidence="3">
    <name type="scientific">Apicomplexa sp. WK-2018_Corallicola</name>
    <dbReference type="NCBI Taxonomy" id="2304055"/>
    <lineage>
        <taxon>Eukaryota</taxon>
        <taxon>Sar</taxon>
        <taxon>Alveolata</taxon>
        <taxon>Apicomplexa</taxon>
    </lineage>
</organism>
<dbReference type="AlphaFoldDB" id="A0A346KN67"/>
<dbReference type="InterPro" id="IPR055346">
    <property type="entry name" value="Fe-S_cluster_assembly_SufBD"/>
</dbReference>
<accession>A0A346KN67</accession>
<dbReference type="InterPro" id="IPR037284">
    <property type="entry name" value="SUF_FeS_clus_asmbl_SufBD_sf"/>
</dbReference>
<proteinExistence type="inferred from homology"/>
<sequence length="471" mass="52724">MQLGEIVTQDYPYGFKTELEIEQIVGGLNQNTIKNISIKQEEPLFIQKFRQKALSKLHDLRQPDWSYFEIPEINYDDISYFSAPKNLYDISTKEKLEVAFLKLGLPFKDTQEVTNSAMDVIFDSVSISNQMGPFLAKTGIIFLPLFKAIKKVPYLIKRYLGTVVSIEDNFFSAFNSAVFSEGSFCYIPKDTKCNFDLSTYFRTNSENYAQFERTLLIAEENSSVIYLEGCTAPLFTESQLHVAIVEIIVKNYATVKYSTVQNWYRGNQIGEGGLYNFTTKRGICMEGAGLEWTQVEMGSAITWKYPSTILLGTSSYSEFYSISYVSGMQTADTGGKMIHIGKNTKSRVISKSVSLNNSVNVYRGLVEIGANADSAYNYTECDSLLIGSNALVTTLPYTVVNNHTAAVQQEATISRINENYLFLLLQRGIGLKMAVALLIYGFCAGVCEKLPLEFGAEIPLLIAIRTEESIG</sequence>